<evidence type="ECO:0000313" key="6">
    <source>
        <dbReference type="EMBL" id="KAK6181536.1"/>
    </source>
</evidence>
<evidence type="ECO:0000256" key="1">
    <source>
        <dbReference type="ARBA" id="ARBA00004170"/>
    </source>
</evidence>
<proteinExistence type="predicted"/>
<organism evidence="6 7">
    <name type="scientific">Patella caerulea</name>
    <name type="common">Rayed Mediterranean limpet</name>
    <dbReference type="NCBI Taxonomy" id="87958"/>
    <lineage>
        <taxon>Eukaryota</taxon>
        <taxon>Metazoa</taxon>
        <taxon>Spiralia</taxon>
        <taxon>Lophotrochozoa</taxon>
        <taxon>Mollusca</taxon>
        <taxon>Gastropoda</taxon>
        <taxon>Patellogastropoda</taxon>
        <taxon>Patelloidea</taxon>
        <taxon>Patellidae</taxon>
        <taxon>Patella</taxon>
    </lineage>
</organism>
<dbReference type="AlphaFoldDB" id="A0AAN8JS19"/>
<keyword evidence="2" id="KW-0597">Phosphoprotein</keyword>
<name>A0AAN8JS19_PATCE</name>
<keyword evidence="7" id="KW-1185">Reference proteome</keyword>
<comment type="subcellular location">
    <subcellularLocation>
        <location evidence="1">Membrane</location>
        <topology evidence="1">Peripheral membrane protein</topology>
    </subcellularLocation>
</comment>
<dbReference type="PANTHER" id="PTHR28664:SF4">
    <property type="entry name" value="TIGHT JUNCTION-ASSOCIATED PROTEIN 1"/>
    <property type="match status" value="1"/>
</dbReference>
<dbReference type="PANTHER" id="PTHR28664">
    <property type="entry name" value="TIGHT JUNCTION-ASSOCIATED PROTEIN 1"/>
    <property type="match status" value="1"/>
</dbReference>
<protein>
    <recommendedName>
        <fullName evidence="8">Tight junction-associated protein 1</fullName>
    </recommendedName>
</protein>
<dbReference type="EMBL" id="JAZGQO010000007">
    <property type="protein sequence ID" value="KAK6181536.1"/>
    <property type="molecule type" value="Genomic_DNA"/>
</dbReference>
<evidence type="ECO:0000256" key="4">
    <source>
        <dbReference type="SAM" id="Coils"/>
    </source>
</evidence>
<feature type="region of interest" description="Disordered" evidence="5">
    <location>
        <begin position="296"/>
        <end position="319"/>
    </location>
</feature>
<sequence length="319" mass="36833">MDLKHNHRRAGSEVITPSMGYTCKECGCQCKTCASSSLDLHQQIEELQSHLVRSNNHISQVEHELLDSKQIADWELLKLTDEFAKLRDRYDRLLDSHKRMQKVNNELEDKLLRVVNKFETEKTDLQRELASTTSKLVDAKLTICDLEDENERYRKDCNMAVQLLQCKPSNFIAHKLDCLPIDLQDRVKKHLSSEQKINMENSSAKESKLIRVPIATFPPTAMVYSVNNLQTKSDVELGLERGNNGETVPMTLIAKVLTQPEPKHKPQRTYICWKCKKDVVNIDKEVQVNTIKDSDNNSASRFWRQNDNRPRLDSTETEI</sequence>
<evidence type="ECO:0000256" key="3">
    <source>
        <dbReference type="ARBA" id="ARBA00023136"/>
    </source>
</evidence>
<evidence type="ECO:0008006" key="8">
    <source>
        <dbReference type="Google" id="ProtNLM"/>
    </source>
</evidence>
<keyword evidence="4" id="KW-0175">Coiled coil</keyword>
<comment type="caution">
    <text evidence="6">The sequence shown here is derived from an EMBL/GenBank/DDBJ whole genome shotgun (WGS) entry which is preliminary data.</text>
</comment>
<evidence type="ECO:0000256" key="2">
    <source>
        <dbReference type="ARBA" id="ARBA00022553"/>
    </source>
</evidence>
<dbReference type="GO" id="GO:0016020">
    <property type="term" value="C:membrane"/>
    <property type="evidence" value="ECO:0007669"/>
    <property type="project" value="UniProtKB-SubCell"/>
</dbReference>
<reference evidence="6 7" key="1">
    <citation type="submission" date="2024-01" db="EMBL/GenBank/DDBJ databases">
        <title>The genome of the rayed Mediterranean limpet Patella caerulea (Linnaeus, 1758).</title>
        <authorList>
            <person name="Anh-Thu Weber A."/>
            <person name="Halstead-Nussloch G."/>
        </authorList>
    </citation>
    <scope>NUCLEOTIDE SEQUENCE [LARGE SCALE GENOMIC DNA]</scope>
    <source>
        <strain evidence="6">AATW-2023a</strain>
        <tissue evidence="6">Whole specimen</tissue>
    </source>
</reference>
<gene>
    <name evidence="6" type="ORF">SNE40_009369</name>
</gene>
<feature type="coiled-coil region" evidence="4">
    <location>
        <begin position="44"/>
        <end position="135"/>
    </location>
</feature>
<dbReference type="Proteomes" id="UP001347796">
    <property type="component" value="Unassembled WGS sequence"/>
</dbReference>
<keyword evidence="3" id="KW-0472">Membrane</keyword>
<feature type="compositionally biased region" description="Basic and acidic residues" evidence="5">
    <location>
        <begin position="304"/>
        <end position="319"/>
    </location>
</feature>
<evidence type="ECO:0000256" key="5">
    <source>
        <dbReference type="SAM" id="MobiDB-lite"/>
    </source>
</evidence>
<evidence type="ECO:0000313" key="7">
    <source>
        <dbReference type="Proteomes" id="UP001347796"/>
    </source>
</evidence>
<accession>A0AAN8JS19</accession>
<dbReference type="InterPro" id="IPR043441">
    <property type="entry name" value="Tjap1/BEGAIN"/>
</dbReference>